<gene>
    <name evidence="1" type="ORF">UW92_C0030G0018</name>
</gene>
<comment type="caution">
    <text evidence="1">The sequence shown here is derived from an EMBL/GenBank/DDBJ whole genome shotgun (WGS) entry which is preliminary data.</text>
</comment>
<sequence>MSTKLIRIPFRQEEFARYRIFLLHVFNNYAPGVIRTLNPPPGSSIPIEKISYAIPTEEYESFYESSLEKKFLFTAPKTAKWLEVEFFGNGEYERSSVALYFRADPIGEMEIFARPHLFSLLETKRRLNYLKYNVGTEDGEEAIIVDITGSAQGKRLWVFNAVIKCEEVVELIVSTMWKGVRGKQTKGDSTKIILGEAHIVSCKNEPCVEFWKDWEEILFGNRDIPWKETFLLHKKVFEKWNAHRQLPK</sequence>
<evidence type="ECO:0000313" key="1">
    <source>
        <dbReference type="EMBL" id="KKT90690.1"/>
    </source>
</evidence>
<evidence type="ECO:0000313" key="2">
    <source>
        <dbReference type="Proteomes" id="UP000033966"/>
    </source>
</evidence>
<dbReference type="AlphaFoldDB" id="A0A0G1L4M1"/>
<reference evidence="1 2" key="1">
    <citation type="journal article" date="2015" name="Nature">
        <title>rRNA introns, odd ribosomes, and small enigmatic genomes across a large radiation of phyla.</title>
        <authorList>
            <person name="Brown C.T."/>
            <person name="Hug L.A."/>
            <person name="Thomas B.C."/>
            <person name="Sharon I."/>
            <person name="Castelle C.J."/>
            <person name="Singh A."/>
            <person name="Wilkins M.J."/>
            <person name="Williams K.H."/>
            <person name="Banfield J.F."/>
        </authorList>
    </citation>
    <scope>NUCLEOTIDE SEQUENCE [LARGE SCALE GENOMIC DNA]</scope>
</reference>
<dbReference type="Proteomes" id="UP000033966">
    <property type="component" value="Unassembled WGS sequence"/>
</dbReference>
<protein>
    <submittedName>
        <fullName evidence="1">Uncharacterized protein</fullName>
    </submittedName>
</protein>
<proteinExistence type="predicted"/>
<accession>A0A0G1L4M1</accession>
<organism evidence="1 2">
    <name type="scientific">Candidatus Jorgensenbacteria bacterium GW2011_GWA2_45_13</name>
    <dbReference type="NCBI Taxonomy" id="1618662"/>
    <lineage>
        <taxon>Bacteria</taxon>
        <taxon>Candidatus Joergenseniibacteriota</taxon>
    </lineage>
</organism>
<name>A0A0G1L4M1_9BACT</name>
<dbReference type="EMBL" id="LCKF01000030">
    <property type="protein sequence ID" value="KKT90690.1"/>
    <property type="molecule type" value="Genomic_DNA"/>
</dbReference>